<gene>
    <name evidence="1" type="ORF">C8J55DRAFT_440499</name>
</gene>
<evidence type="ECO:0000313" key="1">
    <source>
        <dbReference type="EMBL" id="KAJ4465789.1"/>
    </source>
</evidence>
<dbReference type="AlphaFoldDB" id="A0A9W8ZU66"/>
<organism evidence="1 2">
    <name type="scientific">Lentinula lateritia</name>
    <dbReference type="NCBI Taxonomy" id="40482"/>
    <lineage>
        <taxon>Eukaryota</taxon>
        <taxon>Fungi</taxon>
        <taxon>Dikarya</taxon>
        <taxon>Basidiomycota</taxon>
        <taxon>Agaricomycotina</taxon>
        <taxon>Agaricomycetes</taxon>
        <taxon>Agaricomycetidae</taxon>
        <taxon>Agaricales</taxon>
        <taxon>Marasmiineae</taxon>
        <taxon>Omphalotaceae</taxon>
        <taxon>Lentinula</taxon>
    </lineage>
</organism>
<evidence type="ECO:0000313" key="2">
    <source>
        <dbReference type="Proteomes" id="UP001150238"/>
    </source>
</evidence>
<dbReference type="EMBL" id="JANVFS010000048">
    <property type="protein sequence ID" value="KAJ4465789.1"/>
    <property type="molecule type" value="Genomic_DNA"/>
</dbReference>
<proteinExistence type="predicted"/>
<reference evidence="1" key="2">
    <citation type="journal article" date="2023" name="Proc. Natl. Acad. Sci. U.S.A.">
        <title>A global phylogenomic analysis of the shiitake genus Lentinula.</title>
        <authorList>
            <person name="Sierra-Patev S."/>
            <person name="Min B."/>
            <person name="Naranjo-Ortiz M."/>
            <person name="Looney B."/>
            <person name="Konkel Z."/>
            <person name="Slot J.C."/>
            <person name="Sakamoto Y."/>
            <person name="Steenwyk J.L."/>
            <person name="Rokas A."/>
            <person name="Carro J."/>
            <person name="Camarero S."/>
            <person name="Ferreira P."/>
            <person name="Molpeceres G."/>
            <person name="Ruiz-Duenas F.J."/>
            <person name="Serrano A."/>
            <person name="Henrissat B."/>
            <person name="Drula E."/>
            <person name="Hughes K.W."/>
            <person name="Mata J.L."/>
            <person name="Ishikawa N.K."/>
            <person name="Vargas-Isla R."/>
            <person name="Ushijima S."/>
            <person name="Smith C.A."/>
            <person name="Donoghue J."/>
            <person name="Ahrendt S."/>
            <person name="Andreopoulos W."/>
            <person name="He G."/>
            <person name="LaButti K."/>
            <person name="Lipzen A."/>
            <person name="Ng V."/>
            <person name="Riley R."/>
            <person name="Sandor L."/>
            <person name="Barry K."/>
            <person name="Martinez A.T."/>
            <person name="Xiao Y."/>
            <person name="Gibbons J.G."/>
            <person name="Terashima K."/>
            <person name="Grigoriev I.V."/>
            <person name="Hibbett D."/>
        </authorList>
    </citation>
    <scope>NUCLEOTIDE SEQUENCE</scope>
    <source>
        <strain evidence="1">Sp2 HRB7682 ss15</strain>
    </source>
</reference>
<reference evidence="1" key="1">
    <citation type="submission" date="2022-08" db="EMBL/GenBank/DDBJ databases">
        <authorList>
            <consortium name="DOE Joint Genome Institute"/>
            <person name="Min B."/>
            <person name="Riley R."/>
            <person name="Sierra-Patev S."/>
            <person name="Naranjo-Ortiz M."/>
            <person name="Looney B."/>
            <person name="Konkel Z."/>
            <person name="Slot J.C."/>
            <person name="Sakamoto Y."/>
            <person name="Steenwyk J.L."/>
            <person name="Rokas A."/>
            <person name="Carro J."/>
            <person name="Camarero S."/>
            <person name="Ferreira P."/>
            <person name="Molpeceres G."/>
            <person name="Ruiz-Duenas F.J."/>
            <person name="Serrano A."/>
            <person name="Henrissat B."/>
            <person name="Drula E."/>
            <person name="Hughes K.W."/>
            <person name="Mata J.L."/>
            <person name="Ishikawa N.K."/>
            <person name="Vargas-Isla R."/>
            <person name="Ushijima S."/>
            <person name="Smith C.A."/>
            <person name="Ahrendt S."/>
            <person name="Andreopoulos W."/>
            <person name="He G."/>
            <person name="Labutti K."/>
            <person name="Lipzen A."/>
            <person name="Ng V."/>
            <person name="Sandor L."/>
            <person name="Barry K."/>
            <person name="Martinez A.T."/>
            <person name="Xiao Y."/>
            <person name="Gibbons J.G."/>
            <person name="Terashima K."/>
            <person name="Hibbett D.S."/>
            <person name="Grigoriev I.V."/>
        </authorList>
    </citation>
    <scope>NUCLEOTIDE SEQUENCE</scope>
    <source>
        <strain evidence="1">Sp2 HRB7682 ss15</strain>
    </source>
</reference>
<accession>A0A9W8ZU66</accession>
<dbReference type="Proteomes" id="UP001150238">
    <property type="component" value="Unassembled WGS sequence"/>
</dbReference>
<comment type="caution">
    <text evidence="1">The sequence shown here is derived from an EMBL/GenBank/DDBJ whole genome shotgun (WGS) entry which is preliminary data.</text>
</comment>
<protein>
    <submittedName>
        <fullName evidence="1">Uncharacterized protein</fullName>
    </submittedName>
</protein>
<feature type="non-terminal residue" evidence="1">
    <location>
        <position position="1"/>
    </location>
</feature>
<sequence>FCRATGSDSINGFQSYKPIDKVLADKFASENGPGPENGTKFRLYFGDEWRKAKWNRVVVQNITSLIISHKERAHISFDLSKEVIEAYVWDLSTQAQNSWKARKPRPLETGNRWETAAEALAHAKDYEKRRDKDLRSNARKRTKFEERKDGVARLVKASESTVETRNWQMTQNVLLECGIEGQSSDDTDPSADIEADVPAALYTGVPHYRRRVLSDLFGDLDSKIRILNKRAARDVGKRLIRRPARIRIQIRSGPSAL</sequence>
<name>A0A9W8ZU66_9AGAR</name>